<keyword evidence="4" id="KW-1185">Reference proteome</keyword>
<name>A0A4R6UR22_9ACTN</name>
<evidence type="ECO:0000256" key="1">
    <source>
        <dbReference type="SAM" id="MobiDB-lite"/>
    </source>
</evidence>
<sequence length="384" mass="41379">MSPTPSGGNPAEITPAMTKALRKAEAVPREPGMLRLRGEHSSQTVDALERRDLVAYDHGGGHWLLTKSGRKVHASLTAPATPGTAETRKRRRPGRQGLSRGAGPARVTVHPGLSPEEAAGLNLALSRLRSREEPAEAPEPPSAPRQAGCGRVGAFTGGGVILLVVLGISPVAFGALLLSLGLLWSGLVVAARHAKRRELRLRQEKDPERVVASLQGRFVSADALDRPARELLLRAQTAVDTVLRSSPHRQGLLLDRTRNQVVLADIEWSLAESLLRQSRNRRRIDTTPTPGERSRRAAERARAALDKDVAGVRARIKVLESYADKVRAAEREEEDRRAAEVLEAITADVTQAGAAHPYQDEALGSLVQAQELALRVASLSDPDA</sequence>
<dbReference type="OrthoDB" id="3425023at2"/>
<keyword evidence="2" id="KW-0472">Membrane</keyword>
<evidence type="ECO:0000256" key="2">
    <source>
        <dbReference type="SAM" id="Phobius"/>
    </source>
</evidence>
<comment type="caution">
    <text evidence="3">The sequence shown here is derived from an EMBL/GenBank/DDBJ whole genome shotgun (WGS) entry which is preliminary data.</text>
</comment>
<dbReference type="RefSeq" id="WP_133742885.1">
    <property type="nucleotide sequence ID" value="NZ_SNYN01000020.1"/>
</dbReference>
<dbReference type="AlphaFoldDB" id="A0A4R6UR22"/>
<gene>
    <name evidence="3" type="ORF">EV190_12072</name>
</gene>
<keyword evidence="2" id="KW-1133">Transmembrane helix</keyword>
<dbReference type="Proteomes" id="UP000295281">
    <property type="component" value="Unassembled WGS sequence"/>
</dbReference>
<organism evidence="3 4">
    <name type="scientific">Actinorugispora endophytica</name>
    <dbReference type="NCBI Taxonomy" id="1605990"/>
    <lineage>
        <taxon>Bacteria</taxon>
        <taxon>Bacillati</taxon>
        <taxon>Actinomycetota</taxon>
        <taxon>Actinomycetes</taxon>
        <taxon>Streptosporangiales</taxon>
        <taxon>Nocardiopsidaceae</taxon>
        <taxon>Actinorugispora</taxon>
    </lineage>
</organism>
<evidence type="ECO:0000313" key="3">
    <source>
        <dbReference type="EMBL" id="TDQ48013.1"/>
    </source>
</evidence>
<feature type="transmembrane region" description="Helical" evidence="2">
    <location>
        <begin position="175"/>
        <end position="194"/>
    </location>
</feature>
<keyword evidence="2" id="KW-0812">Transmembrane</keyword>
<feature type="region of interest" description="Disordered" evidence="1">
    <location>
        <begin position="129"/>
        <end position="149"/>
    </location>
</feature>
<reference evidence="3 4" key="1">
    <citation type="submission" date="2019-03" db="EMBL/GenBank/DDBJ databases">
        <title>Genomic Encyclopedia of Type Strains, Phase IV (KMG-IV): sequencing the most valuable type-strain genomes for metagenomic binning, comparative biology and taxonomic classification.</title>
        <authorList>
            <person name="Goeker M."/>
        </authorList>
    </citation>
    <scope>NUCLEOTIDE SEQUENCE [LARGE SCALE GENOMIC DNA]</scope>
    <source>
        <strain evidence="3 4">DSM 46770</strain>
    </source>
</reference>
<proteinExistence type="predicted"/>
<dbReference type="EMBL" id="SNYN01000020">
    <property type="protein sequence ID" value="TDQ48013.1"/>
    <property type="molecule type" value="Genomic_DNA"/>
</dbReference>
<protein>
    <submittedName>
        <fullName evidence="3">Uncharacterized protein</fullName>
    </submittedName>
</protein>
<feature type="region of interest" description="Disordered" evidence="1">
    <location>
        <begin position="21"/>
        <end position="44"/>
    </location>
</feature>
<evidence type="ECO:0000313" key="4">
    <source>
        <dbReference type="Proteomes" id="UP000295281"/>
    </source>
</evidence>
<feature type="region of interest" description="Disordered" evidence="1">
    <location>
        <begin position="74"/>
        <end position="113"/>
    </location>
</feature>
<accession>A0A4R6UR22</accession>